<evidence type="ECO:0000313" key="1">
    <source>
        <dbReference type="EMBL" id="SVD46281.1"/>
    </source>
</evidence>
<protein>
    <recommendedName>
        <fullName evidence="2">Phosphoenolpyruvate carboxykinase (ATP)</fullName>
    </recommendedName>
</protein>
<sequence length="111" mass="11898">MLAEKIREHDARVWLVNTGWSGGPYGVGESCGSRIGLKCQSNTHSHALLDIAYRPQAFGIFQPTKWLKCSSLKKLVLQEPGVIGMRDFAIAIIPGGEGAGTAGVLPFGFRG</sequence>
<evidence type="ECO:0008006" key="2">
    <source>
        <dbReference type="Google" id="ProtNLM"/>
    </source>
</evidence>
<dbReference type="GO" id="GO:0004612">
    <property type="term" value="F:phosphoenolpyruvate carboxykinase (ATP) activity"/>
    <property type="evidence" value="ECO:0007669"/>
    <property type="project" value="InterPro"/>
</dbReference>
<dbReference type="AlphaFoldDB" id="A0A382VK64"/>
<dbReference type="Gene3D" id="3.90.228.20">
    <property type="match status" value="1"/>
</dbReference>
<name>A0A382VK64_9ZZZZ</name>
<dbReference type="InterPro" id="IPR001272">
    <property type="entry name" value="PEP_carboxykinase_ATP"/>
</dbReference>
<dbReference type="EMBL" id="UINC01152215">
    <property type="protein sequence ID" value="SVD46281.1"/>
    <property type="molecule type" value="Genomic_DNA"/>
</dbReference>
<dbReference type="GO" id="GO:0005524">
    <property type="term" value="F:ATP binding"/>
    <property type="evidence" value="ECO:0007669"/>
    <property type="project" value="InterPro"/>
</dbReference>
<dbReference type="SUPFAM" id="SSF53795">
    <property type="entry name" value="PEP carboxykinase-like"/>
    <property type="match status" value="1"/>
</dbReference>
<accession>A0A382VK64</accession>
<dbReference type="InterPro" id="IPR013035">
    <property type="entry name" value="PEP_carboxykinase_C"/>
</dbReference>
<proteinExistence type="predicted"/>
<dbReference type="Pfam" id="PF01293">
    <property type="entry name" value="PEPCK_ATP"/>
    <property type="match status" value="1"/>
</dbReference>
<reference evidence="1" key="1">
    <citation type="submission" date="2018-05" db="EMBL/GenBank/DDBJ databases">
        <authorList>
            <person name="Lanie J.A."/>
            <person name="Ng W.-L."/>
            <person name="Kazmierczak K.M."/>
            <person name="Andrzejewski T.M."/>
            <person name="Davidsen T.M."/>
            <person name="Wayne K.J."/>
            <person name="Tettelin H."/>
            <person name="Glass J.I."/>
            <person name="Rusch D."/>
            <person name="Podicherti R."/>
            <person name="Tsui H.-C.T."/>
            <person name="Winkler M.E."/>
        </authorList>
    </citation>
    <scope>NUCLEOTIDE SEQUENCE</scope>
</reference>
<dbReference type="GO" id="GO:0006094">
    <property type="term" value="P:gluconeogenesis"/>
    <property type="evidence" value="ECO:0007669"/>
    <property type="project" value="InterPro"/>
</dbReference>
<organism evidence="1">
    <name type="scientific">marine metagenome</name>
    <dbReference type="NCBI Taxonomy" id="408172"/>
    <lineage>
        <taxon>unclassified sequences</taxon>
        <taxon>metagenomes</taxon>
        <taxon>ecological metagenomes</taxon>
    </lineage>
</organism>
<gene>
    <name evidence="1" type="ORF">METZ01_LOCUS399135</name>
</gene>